<organism evidence="3 4">
    <name type="scientific">Ruoffia tabacinasalis</name>
    <dbReference type="NCBI Taxonomy" id="87458"/>
    <lineage>
        <taxon>Bacteria</taxon>
        <taxon>Bacillati</taxon>
        <taxon>Bacillota</taxon>
        <taxon>Bacilli</taxon>
        <taxon>Lactobacillales</taxon>
        <taxon>Aerococcaceae</taxon>
        <taxon>Ruoffia</taxon>
    </lineage>
</organism>
<dbReference type="InterPro" id="IPR012337">
    <property type="entry name" value="RNaseH-like_sf"/>
</dbReference>
<reference evidence="3 4" key="1">
    <citation type="submission" date="2019-05" db="EMBL/GenBank/DDBJ databases">
        <title>The metagenome of a microbial culture collection derived from dairy environment covers the genomic content of the human microbiome.</title>
        <authorList>
            <person name="Roder T."/>
            <person name="Wuthrich D."/>
            <person name="Sattari Z."/>
            <person name="Von Ah U."/>
            <person name="Bar C."/>
            <person name="Ronchi F."/>
            <person name="Macpherson A.J."/>
            <person name="Ganal-Vonarburg S.C."/>
            <person name="Bruggmann R."/>
            <person name="Vergeres G."/>
        </authorList>
    </citation>
    <scope>NUCLEOTIDE SEQUENCE [LARGE SCALE GENOMIC DNA]</scope>
    <source>
        <strain evidence="3 4">FAM 24227</strain>
    </source>
</reference>
<evidence type="ECO:0000259" key="2">
    <source>
        <dbReference type="PROSITE" id="PS50994"/>
    </source>
</evidence>
<dbReference type="EMBL" id="VBSP01000011">
    <property type="protein sequence ID" value="TLQ41758.1"/>
    <property type="molecule type" value="Genomic_DNA"/>
</dbReference>
<dbReference type="InterPro" id="IPR053392">
    <property type="entry name" value="Transposase_IS30-like"/>
</dbReference>
<dbReference type="InterPro" id="IPR036397">
    <property type="entry name" value="RNaseH_sf"/>
</dbReference>
<evidence type="ECO:0000256" key="1">
    <source>
        <dbReference type="ARBA" id="ARBA00023172"/>
    </source>
</evidence>
<dbReference type="InterPro" id="IPR051917">
    <property type="entry name" value="Transposase-Integrase"/>
</dbReference>
<dbReference type="RefSeq" id="WP_138404253.1">
    <property type="nucleotide sequence ID" value="NZ_VBSP01000011.1"/>
</dbReference>
<dbReference type="Pfam" id="PF13936">
    <property type="entry name" value="HTH_38"/>
    <property type="match status" value="1"/>
</dbReference>
<dbReference type="Proteomes" id="UP000306420">
    <property type="component" value="Unassembled WGS sequence"/>
</dbReference>
<dbReference type="Gene3D" id="1.10.10.60">
    <property type="entry name" value="Homeodomain-like"/>
    <property type="match status" value="1"/>
</dbReference>
<dbReference type="PANTHER" id="PTHR10948">
    <property type="entry name" value="TRANSPOSASE"/>
    <property type="match status" value="1"/>
</dbReference>
<feature type="domain" description="Integrase catalytic" evidence="2">
    <location>
        <begin position="186"/>
        <end position="352"/>
    </location>
</feature>
<dbReference type="InterPro" id="IPR025246">
    <property type="entry name" value="IS30-like_HTH"/>
</dbReference>
<dbReference type="PROSITE" id="PS50994">
    <property type="entry name" value="INTEGRASE"/>
    <property type="match status" value="1"/>
</dbReference>
<evidence type="ECO:0000313" key="3">
    <source>
        <dbReference type="EMBL" id="TLQ41758.1"/>
    </source>
</evidence>
<proteinExistence type="predicted"/>
<dbReference type="GO" id="GO:0015074">
    <property type="term" value="P:DNA integration"/>
    <property type="evidence" value="ECO:0007669"/>
    <property type="project" value="InterPro"/>
</dbReference>
<evidence type="ECO:0000313" key="4">
    <source>
        <dbReference type="Proteomes" id="UP000306420"/>
    </source>
</evidence>
<keyword evidence="1" id="KW-0233">DNA recombination</keyword>
<accession>A0A5R9DX69</accession>
<name>A0A5R9DX69_9LACT</name>
<dbReference type="GO" id="GO:0032196">
    <property type="term" value="P:transposition"/>
    <property type="evidence" value="ECO:0007669"/>
    <property type="project" value="TreeGrafter"/>
</dbReference>
<dbReference type="AlphaFoldDB" id="A0A5R9DX69"/>
<dbReference type="OrthoDB" id="2138131at2"/>
<dbReference type="GO" id="GO:0004803">
    <property type="term" value="F:transposase activity"/>
    <property type="evidence" value="ECO:0007669"/>
    <property type="project" value="TreeGrafter"/>
</dbReference>
<protein>
    <submittedName>
        <fullName evidence="3">IS30 family transposase</fullName>
    </submittedName>
</protein>
<dbReference type="GO" id="GO:0003676">
    <property type="term" value="F:nucleic acid binding"/>
    <property type="evidence" value="ECO:0007669"/>
    <property type="project" value="InterPro"/>
</dbReference>
<sequence>MTYTNSSTSSHKGKHLTYEERCQISILVHENYSNRHIANSIERAPQTINNEIKRGTIRQIRRQKQGGKVYTYTYQVYDPKLAQSRYEDLRKNSGRRPKWVDSTDFIDWADQKMLEDGWSPDTVVGFANRYNLFANELIPCTTTLYHWIDSGIMRTKNIDLLEKLSRKIKNPSQKVRRNKRVLGTSIEERPQSIDTRETFGHWEIDTVIGNKTESEPVLLTLVERQTLFEVILKIDGKDAESVDKAVTNLKERAGDQFECIFKSITSDNGSEFSGLHEGLSEILDVYFTHPYASWERGTSENQHKFIRRFIPKGNSMSDLTQRDCLRIQQWMNDYPRKILGYQTPHEVFTKAFKKARQEEGLVSA</sequence>
<gene>
    <name evidence="3" type="ORF">FEZ33_04730</name>
</gene>
<dbReference type="InterPro" id="IPR001584">
    <property type="entry name" value="Integrase_cat-core"/>
</dbReference>
<dbReference type="SUPFAM" id="SSF53098">
    <property type="entry name" value="Ribonuclease H-like"/>
    <property type="match status" value="1"/>
</dbReference>
<dbReference type="NCBIfam" id="NF033563">
    <property type="entry name" value="transpos_IS30"/>
    <property type="match status" value="1"/>
</dbReference>
<dbReference type="Gene3D" id="3.30.420.10">
    <property type="entry name" value="Ribonuclease H-like superfamily/Ribonuclease H"/>
    <property type="match status" value="1"/>
</dbReference>
<dbReference type="PANTHER" id="PTHR10948:SF23">
    <property type="entry name" value="TRANSPOSASE INSI FOR INSERTION SEQUENCE ELEMENT IS30A-RELATED"/>
    <property type="match status" value="1"/>
</dbReference>
<comment type="caution">
    <text evidence="3">The sequence shown here is derived from an EMBL/GenBank/DDBJ whole genome shotgun (WGS) entry which is preliminary data.</text>
</comment>
<dbReference type="GO" id="GO:0005829">
    <property type="term" value="C:cytosol"/>
    <property type="evidence" value="ECO:0007669"/>
    <property type="project" value="TreeGrafter"/>
</dbReference>
<dbReference type="GO" id="GO:0006310">
    <property type="term" value="P:DNA recombination"/>
    <property type="evidence" value="ECO:0007669"/>
    <property type="project" value="UniProtKB-KW"/>
</dbReference>